<reference evidence="20" key="1">
    <citation type="journal article" date="2021" name="Nat. Commun.">
        <title>Genetic determinants of endophytism in the Arabidopsis root mycobiome.</title>
        <authorList>
            <person name="Mesny F."/>
            <person name="Miyauchi S."/>
            <person name="Thiergart T."/>
            <person name="Pickel B."/>
            <person name="Atanasova L."/>
            <person name="Karlsson M."/>
            <person name="Huettel B."/>
            <person name="Barry K.W."/>
            <person name="Haridas S."/>
            <person name="Chen C."/>
            <person name="Bauer D."/>
            <person name="Andreopoulos W."/>
            <person name="Pangilinan J."/>
            <person name="LaButti K."/>
            <person name="Riley R."/>
            <person name="Lipzen A."/>
            <person name="Clum A."/>
            <person name="Drula E."/>
            <person name="Henrissat B."/>
            <person name="Kohler A."/>
            <person name="Grigoriev I.V."/>
            <person name="Martin F.M."/>
            <person name="Hacquard S."/>
        </authorList>
    </citation>
    <scope>NUCLEOTIDE SEQUENCE</scope>
    <source>
        <strain evidence="20">MPI-CAGE-AT-0023</strain>
    </source>
</reference>
<dbReference type="InterPro" id="IPR000277">
    <property type="entry name" value="Cys/Met-Metab_PyrdxlP-dep_enz"/>
</dbReference>
<dbReference type="Gene3D" id="3.30.360.10">
    <property type="entry name" value="Dihydrodipicolinate Reductase, domain 2"/>
    <property type="match status" value="1"/>
</dbReference>
<dbReference type="AlphaFoldDB" id="A0A9P9G2F5"/>
<evidence type="ECO:0000256" key="17">
    <source>
        <dbReference type="RuleBase" id="RU004171"/>
    </source>
</evidence>
<protein>
    <recommendedName>
        <fullName evidence="7 16">Homoserine dehydrogenase</fullName>
        <ecNumber evidence="6 16">1.1.1.3</ecNumber>
    </recommendedName>
</protein>
<dbReference type="RefSeq" id="XP_046043010.1">
    <property type="nucleotide sequence ID" value="XM_046200894.1"/>
</dbReference>
<dbReference type="GO" id="GO:0019346">
    <property type="term" value="P:transsulfuration"/>
    <property type="evidence" value="ECO:0007669"/>
    <property type="project" value="InterPro"/>
</dbReference>
<comment type="catalytic activity">
    <reaction evidence="14">
        <text>L-homoserine + NADP(+) = L-aspartate 4-semialdehyde + NADPH + H(+)</text>
        <dbReference type="Rhea" id="RHEA:15761"/>
        <dbReference type="ChEBI" id="CHEBI:15378"/>
        <dbReference type="ChEBI" id="CHEBI:57476"/>
        <dbReference type="ChEBI" id="CHEBI:57783"/>
        <dbReference type="ChEBI" id="CHEBI:58349"/>
        <dbReference type="ChEBI" id="CHEBI:537519"/>
        <dbReference type="EC" id="1.1.1.3"/>
    </reaction>
    <physiologicalReaction direction="right-to-left" evidence="14">
        <dbReference type="Rhea" id="RHEA:15763"/>
    </physiologicalReaction>
</comment>
<feature type="domain" description="Homoserine dehydrogenase catalytic" evidence="18">
    <location>
        <begin position="156"/>
        <end position="359"/>
    </location>
</feature>
<dbReference type="InterPro" id="IPR036291">
    <property type="entry name" value="NAD(P)-bd_dom_sf"/>
</dbReference>
<dbReference type="Gene3D" id="3.40.50.720">
    <property type="entry name" value="NAD(P)-binding Rossmann-like Domain"/>
    <property type="match status" value="1"/>
</dbReference>
<evidence type="ECO:0000256" key="5">
    <source>
        <dbReference type="ARBA" id="ARBA00006753"/>
    </source>
</evidence>
<keyword evidence="20" id="KW-0808">Transferase</keyword>
<dbReference type="GO" id="GO:0009090">
    <property type="term" value="P:homoserine biosynthetic process"/>
    <property type="evidence" value="ECO:0007669"/>
    <property type="project" value="TreeGrafter"/>
</dbReference>
<dbReference type="InterPro" id="IPR019811">
    <property type="entry name" value="HDH_CS"/>
</dbReference>
<evidence type="ECO:0000256" key="11">
    <source>
        <dbReference type="ARBA" id="ARBA00022898"/>
    </source>
</evidence>
<dbReference type="Gene3D" id="3.40.640.10">
    <property type="entry name" value="Type I PLP-dependent aspartate aminotransferase-like (Major domain)"/>
    <property type="match status" value="1"/>
</dbReference>
<evidence type="ECO:0000256" key="14">
    <source>
        <dbReference type="ARBA" id="ARBA00048841"/>
    </source>
</evidence>
<keyword evidence="10 16" id="KW-0521">NADP</keyword>
<evidence type="ECO:0000313" key="20">
    <source>
        <dbReference type="EMBL" id="KAH7230199.1"/>
    </source>
</evidence>
<dbReference type="SUPFAM" id="SSF55347">
    <property type="entry name" value="Glyceraldehyde-3-phosphate dehydrogenase-like, C-terminal domain"/>
    <property type="match status" value="1"/>
</dbReference>
<evidence type="ECO:0000256" key="16">
    <source>
        <dbReference type="RuleBase" id="RU000579"/>
    </source>
</evidence>
<dbReference type="InterPro" id="IPR015424">
    <property type="entry name" value="PyrdxlP-dep_Trfase"/>
</dbReference>
<dbReference type="Pfam" id="PF03447">
    <property type="entry name" value="NAD_binding_3"/>
    <property type="match status" value="1"/>
</dbReference>
<evidence type="ECO:0000256" key="4">
    <source>
        <dbReference type="ARBA" id="ARBA00005062"/>
    </source>
</evidence>
<dbReference type="Proteomes" id="UP000720189">
    <property type="component" value="Unassembled WGS sequence"/>
</dbReference>
<dbReference type="PROSITE" id="PS01042">
    <property type="entry name" value="HOMOSER_DHGENASE"/>
    <property type="match status" value="1"/>
</dbReference>
<evidence type="ECO:0000313" key="21">
    <source>
        <dbReference type="Proteomes" id="UP000720189"/>
    </source>
</evidence>
<dbReference type="GO" id="GO:0050661">
    <property type="term" value="F:NADP binding"/>
    <property type="evidence" value="ECO:0007669"/>
    <property type="project" value="InterPro"/>
</dbReference>
<evidence type="ECO:0000256" key="1">
    <source>
        <dbReference type="ARBA" id="ARBA00001920"/>
    </source>
</evidence>
<dbReference type="PANTHER" id="PTHR43070:SF5">
    <property type="entry name" value="HOMOSERINE DEHYDROGENASE"/>
    <property type="match status" value="1"/>
</dbReference>
<dbReference type="SUPFAM" id="SSF53383">
    <property type="entry name" value="PLP-dependent transferases"/>
    <property type="match status" value="1"/>
</dbReference>
<dbReference type="GO" id="GO:0009086">
    <property type="term" value="P:methionine biosynthetic process"/>
    <property type="evidence" value="ECO:0007669"/>
    <property type="project" value="UniProtKB-KW"/>
</dbReference>
<dbReference type="InterPro" id="IPR005106">
    <property type="entry name" value="Asp/hSer_DH_NAD-bd"/>
</dbReference>
<dbReference type="FunFam" id="3.30.360.10:FF:000006">
    <property type="entry name" value="Bifunctional aspartokinase/homoserine dehydrogenase"/>
    <property type="match status" value="1"/>
</dbReference>
<evidence type="ECO:0000256" key="10">
    <source>
        <dbReference type="ARBA" id="ARBA00022857"/>
    </source>
</evidence>
<comment type="pathway">
    <text evidence="3 16">Amino-acid biosynthesis; L-threonine biosynthesis; L-threonine from L-aspartate: step 3/5.</text>
</comment>
<dbReference type="FunFam" id="3.40.640.10:FF:000072">
    <property type="entry name" value="Putative cystathionine beta-lyase"/>
    <property type="match status" value="1"/>
</dbReference>
<organism evidence="20 21">
    <name type="scientific">Fusarium redolens</name>
    <dbReference type="NCBI Taxonomy" id="48865"/>
    <lineage>
        <taxon>Eukaryota</taxon>
        <taxon>Fungi</taxon>
        <taxon>Dikarya</taxon>
        <taxon>Ascomycota</taxon>
        <taxon>Pezizomycotina</taxon>
        <taxon>Sordariomycetes</taxon>
        <taxon>Hypocreomycetidae</taxon>
        <taxon>Hypocreales</taxon>
        <taxon>Nectriaceae</taxon>
        <taxon>Fusarium</taxon>
        <taxon>Fusarium redolens species complex</taxon>
    </lineage>
</organism>
<sequence>MIHPTKEVSIAVIGAGGVGSVFLQQLAYVASRRRSPEIRLVYVAIINKALYHADYQHIEIATALSALEAKGGPLPSISQTVEYLSRAPGKVIVVDNTSSQQIAEAYPQFLRHGFSVVTPNKKGFSGSWSLWQEIFDAEGTDGSMVYHECSVGAALPIIGPLKRLVETGDEITRVEGVFSGTMSYLFNNFAPTQGSGGQWSDEVKKAKELGYTEPDPRDDLNGLDVARKVTIVARLAGLAIESPTSFPVQSLIPKELEGVTSGEEFLQRLSEFDAQMEEHKATAAKEGKVVRFVGHVDVASNQAKVGLESFEKSHPIASLKGSDNIISIYTKRYGDLPLIVQGAGAGAAVTAMGVLGDVLKVLERISFQYLWWDDWISRKISQVIVSIAHIKRLQWKIDPLCQPHTVQRNHARPWLDIRAQVAQMIIEQEIRGDFISTTQTMGTNLTRGEADKFVLTAEALHKALPKFHFSTQAVHADDFVSPHRAIAPAMHPAVNYRYTRDPDQLVEMENDDPNAPFDSHVYSRYTAPNSNRFEIVLKTLFGHSTVSYASGLAAFNSMLILVNPKKIFITDGYHGVHGIIDIMHKLNGLQKLSLDDIDQAGPGDMIHVETPLNPTGEARNLAFFKEKARAAGAILTVDATLAPPPLQDPIQLGADLVMHSGTKYIGGHSDMLCGIVVIHPDRVQEGWEKTLREERQVLGNVMGSLEGWLGIRSLRTLFLRVTQQSRNVQGVVAWLHKGLEDRNSVIGRTITKVTHSSIQKDALDEGWLQKQMPGGHGSLFSIWLKNLEFAKRLPSKLYIFQHAASLGGVESLCEWRAMSSEDEDPLLLRFSLGVEDLEDLKADLLQGLEALLAEDS</sequence>
<dbReference type="GO" id="GO:0030170">
    <property type="term" value="F:pyridoxal phosphate binding"/>
    <property type="evidence" value="ECO:0007669"/>
    <property type="project" value="InterPro"/>
</dbReference>
<comment type="caution">
    <text evidence="20">The sequence shown here is derived from an EMBL/GenBank/DDBJ whole genome shotgun (WGS) entry which is preliminary data.</text>
</comment>
<evidence type="ECO:0000256" key="15">
    <source>
        <dbReference type="ARBA" id="ARBA00059589"/>
    </source>
</evidence>
<comment type="pathway">
    <text evidence="4 16">Amino-acid biosynthesis; L-methionine biosynthesis via de novo pathway; L-homoserine from L-aspartate: step 3/3.</text>
</comment>
<dbReference type="PROSITE" id="PS00868">
    <property type="entry name" value="CYS_MET_METAB_PP"/>
    <property type="match status" value="1"/>
</dbReference>
<dbReference type="Pfam" id="PF01053">
    <property type="entry name" value="Cys_Met_Meta_PP"/>
    <property type="match status" value="1"/>
</dbReference>
<keyword evidence="12 16" id="KW-0560">Oxidoreductase</keyword>
<comment type="cofactor">
    <cofactor evidence="1">
        <name>a metal cation</name>
        <dbReference type="ChEBI" id="CHEBI:25213"/>
    </cofactor>
</comment>
<evidence type="ECO:0000256" key="8">
    <source>
        <dbReference type="ARBA" id="ARBA00022605"/>
    </source>
</evidence>
<evidence type="ECO:0000256" key="6">
    <source>
        <dbReference type="ARBA" id="ARBA00013213"/>
    </source>
</evidence>
<dbReference type="InterPro" id="IPR011147">
    <property type="entry name" value="Bifunc_Aspkin/hSer_DH"/>
</dbReference>
<dbReference type="GO" id="GO:0004412">
    <property type="term" value="F:homoserine dehydrogenase activity"/>
    <property type="evidence" value="ECO:0007669"/>
    <property type="project" value="UniProtKB-EC"/>
</dbReference>
<dbReference type="GeneID" id="70230848"/>
<keyword evidence="13 16" id="KW-0486">Methionine biosynthesis</keyword>
<dbReference type="Pfam" id="PF00742">
    <property type="entry name" value="Homoserine_dh"/>
    <property type="match status" value="1"/>
</dbReference>
<evidence type="ECO:0000256" key="2">
    <source>
        <dbReference type="ARBA" id="ARBA00001933"/>
    </source>
</evidence>
<dbReference type="EMBL" id="JAGMUX010000023">
    <property type="protein sequence ID" value="KAH7230199.1"/>
    <property type="molecule type" value="Genomic_DNA"/>
</dbReference>
<keyword evidence="8 16" id="KW-0028">Amino-acid biosynthesis</keyword>
<proteinExistence type="inferred from homology"/>
<dbReference type="InterPro" id="IPR015421">
    <property type="entry name" value="PyrdxlP-dep_Trfase_major"/>
</dbReference>
<comment type="similarity">
    <text evidence="5 17">Belongs to the homoserine dehydrogenase family.</text>
</comment>
<evidence type="ECO:0000256" key="3">
    <source>
        <dbReference type="ARBA" id="ARBA00005056"/>
    </source>
</evidence>
<comment type="function">
    <text evidence="15">Catalyzes the conversion of L-aspartate-beta-semialdehyde (L-Asa) to L-homoserine (L-Hse), the third step in the biosynthesis of amino acids that derive from aspartate (the aspartate family of amino acids), including methioinine and threonine, the latter of which is a precursor to isoleucine; production of homoserine leads to a branch-point in the pathway as it can either be O-phosphorylated for processing to threonine, or O-acylated for processing to methionine.</text>
</comment>
<keyword evidence="21" id="KW-1185">Reference proteome</keyword>
<dbReference type="Gene3D" id="3.90.1150.10">
    <property type="entry name" value="Aspartate Aminotransferase, domain 1"/>
    <property type="match status" value="1"/>
</dbReference>
<evidence type="ECO:0000256" key="9">
    <source>
        <dbReference type="ARBA" id="ARBA00022697"/>
    </source>
</evidence>
<dbReference type="OrthoDB" id="67851at2759"/>
<evidence type="ECO:0000259" key="18">
    <source>
        <dbReference type="Pfam" id="PF00742"/>
    </source>
</evidence>
<keyword evidence="11" id="KW-0663">Pyridoxal phosphate</keyword>
<keyword evidence="9 16" id="KW-0791">Threonine biosynthesis</keyword>
<accession>A0A9P9G2F5</accession>
<dbReference type="EC" id="1.1.1.3" evidence="6 16"/>
<dbReference type="SUPFAM" id="SSF51735">
    <property type="entry name" value="NAD(P)-binding Rossmann-fold domains"/>
    <property type="match status" value="1"/>
</dbReference>
<evidence type="ECO:0000256" key="7">
    <source>
        <dbReference type="ARBA" id="ARBA00013376"/>
    </source>
</evidence>
<gene>
    <name evidence="20" type="ORF">BKA55DRAFT_715987</name>
</gene>
<dbReference type="GO" id="GO:0009088">
    <property type="term" value="P:threonine biosynthetic process"/>
    <property type="evidence" value="ECO:0007669"/>
    <property type="project" value="UniProtKB-KW"/>
</dbReference>
<dbReference type="InterPro" id="IPR001342">
    <property type="entry name" value="HDH_cat"/>
</dbReference>
<evidence type="ECO:0000256" key="12">
    <source>
        <dbReference type="ARBA" id="ARBA00023002"/>
    </source>
</evidence>
<dbReference type="GO" id="GO:0016740">
    <property type="term" value="F:transferase activity"/>
    <property type="evidence" value="ECO:0007669"/>
    <property type="project" value="UniProtKB-KW"/>
</dbReference>
<dbReference type="InterPro" id="IPR054542">
    <property type="entry name" value="Cys_met_metab_PP"/>
</dbReference>
<dbReference type="InterPro" id="IPR015422">
    <property type="entry name" value="PyrdxlP-dep_Trfase_small"/>
</dbReference>
<comment type="cofactor">
    <cofactor evidence="2">
        <name>pyridoxal 5'-phosphate</name>
        <dbReference type="ChEBI" id="CHEBI:597326"/>
    </cofactor>
</comment>
<dbReference type="PANTHER" id="PTHR43070">
    <property type="match status" value="1"/>
</dbReference>
<name>A0A9P9G2F5_FUSRE</name>
<feature type="domain" description="Aspartate/homoserine dehydrogenase NAD-binding" evidence="19">
    <location>
        <begin position="14"/>
        <end position="148"/>
    </location>
</feature>
<evidence type="ECO:0000256" key="13">
    <source>
        <dbReference type="ARBA" id="ARBA00023167"/>
    </source>
</evidence>
<evidence type="ECO:0000259" key="19">
    <source>
        <dbReference type="Pfam" id="PF03447"/>
    </source>
</evidence>